<dbReference type="STRING" id="472759.Nhal_1593"/>
<organism evidence="4 5">
    <name type="scientific">Nitrosococcus halophilus (strain Nc4)</name>
    <dbReference type="NCBI Taxonomy" id="472759"/>
    <lineage>
        <taxon>Bacteria</taxon>
        <taxon>Pseudomonadati</taxon>
        <taxon>Pseudomonadota</taxon>
        <taxon>Gammaproteobacteria</taxon>
        <taxon>Chromatiales</taxon>
        <taxon>Chromatiaceae</taxon>
        <taxon>Nitrosococcus</taxon>
    </lineage>
</organism>
<dbReference type="PROSITE" id="PS00018">
    <property type="entry name" value="EF_HAND_1"/>
    <property type="match status" value="1"/>
</dbReference>
<dbReference type="RefSeq" id="WP_013032614.1">
    <property type="nucleotide sequence ID" value="NC_013960.1"/>
</dbReference>
<keyword evidence="2" id="KW-0732">Signal</keyword>
<dbReference type="EMBL" id="CP001798">
    <property type="protein sequence ID" value="ADE14727.1"/>
    <property type="molecule type" value="Genomic_DNA"/>
</dbReference>
<evidence type="ECO:0000256" key="1">
    <source>
        <dbReference type="SAM" id="MobiDB-lite"/>
    </source>
</evidence>
<feature type="chain" id="PRO_5003069828" description="EF-hand domain-containing protein" evidence="2">
    <location>
        <begin position="28"/>
        <end position="111"/>
    </location>
</feature>
<dbReference type="KEGG" id="nhl:Nhal_1593"/>
<dbReference type="Gene3D" id="1.10.238.10">
    <property type="entry name" value="EF-hand"/>
    <property type="match status" value="1"/>
</dbReference>
<dbReference type="Proteomes" id="UP000001844">
    <property type="component" value="Chromosome"/>
</dbReference>
<feature type="compositionally biased region" description="Polar residues" evidence="1">
    <location>
        <begin position="40"/>
        <end position="50"/>
    </location>
</feature>
<dbReference type="PROSITE" id="PS50222">
    <property type="entry name" value="EF_HAND_2"/>
    <property type="match status" value="1"/>
</dbReference>
<dbReference type="GO" id="GO:0005509">
    <property type="term" value="F:calcium ion binding"/>
    <property type="evidence" value="ECO:0007669"/>
    <property type="project" value="InterPro"/>
</dbReference>
<dbReference type="OrthoDB" id="5771710at2"/>
<dbReference type="HOGENOM" id="CLU_170299_0_0_6"/>
<dbReference type="InterPro" id="IPR011992">
    <property type="entry name" value="EF-hand-dom_pair"/>
</dbReference>
<accession>D5C1U4</accession>
<evidence type="ECO:0000259" key="3">
    <source>
        <dbReference type="PROSITE" id="PS50222"/>
    </source>
</evidence>
<feature type="region of interest" description="Disordered" evidence="1">
    <location>
        <begin position="89"/>
        <end position="111"/>
    </location>
</feature>
<evidence type="ECO:0000256" key="2">
    <source>
        <dbReference type="SAM" id="SignalP"/>
    </source>
</evidence>
<feature type="signal peptide" evidence="2">
    <location>
        <begin position="1"/>
        <end position="27"/>
    </location>
</feature>
<reference evidence="5" key="1">
    <citation type="submission" date="2010-04" db="EMBL/GenBank/DDBJ databases">
        <title>Complete genome sequence of Nitrosococcus halophilus Nc4, a salt-adapted, aerobic obligate ammonia-oxidizing sulfur purple bacterium.</title>
        <authorList>
            <consortium name="US DOE Joint Genome Institute"/>
            <person name="Campbell M.A."/>
            <person name="Malfatti S.A."/>
            <person name="Chain P.S.G."/>
            <person name="Heidelberg J.F."/>
            <person name="Ward B.B."/>
            <person name="Klotz M.G."/>
        </authorList>
    </citation>
    <scope>NUCLEOTIDE SEQUENCE [LARGE SCALE GENOMIC DNA]</scope>
    <source>
        <strain evidence="5">Nc4</strain>
    </source>
</reference>
<dbReference type="InterPro" id="IPR018247">
    <property type="entry name" value="EF_Hand_1_Ca_BS"/>
</dbReference>
<gene>
    <name evidence="4" type="ordered locus">Nhal_1593</name>
</gene>
<evidence type="ECO:0000313" key="5">
    <source>
        <dbReference type="Proteomes" id="UP000001844"/>
    </source>
</evidence>
<protein>
    <recommendedName>
        <fullName evidence="3">EF-hand domain-containing protein</fullName>
    </recommendedName>
</protein>
<dbReference type="eggNOG" id="COG1873">
    <property type="taxonomic scope" value="Bacteria"/>
</dbReference>
<proteinExistence type="predicted"/>
<feature type="domain" description="EF-hand" evidence="3">
    <location>
        <begin position="32"/>
        <end position="67"/>
    </location>
</feature>
<dbReference type="AlphaFoldDB" id="D5C1U4"/>
<dbReference type="SUPFAM" id="SSF47473">
    <property type="entry name" value="EF-hand"/>
    <property type="match status" value="1"/>
</dbReference>
<sequence>MNRKKLFNLISISAAALSFMLANTAFSAGQGMEEGQQQQTFSGLDQNQDGYISEEEARDWRTLSSKFDEADRNSDQKIDRSEFSAFEIMEEEKSMRPQEEGQPSGGGYGGN</sequence>
<keyword evidence="5" id="KW-1185">Reference proteome</keyword>
<feature type="compositionally biased region" description="Low complexity" evidence="1">
    <location>
        <begin position="30"/>
        <end position="39"/>
    </location>
</feature>
<name>D5C1U4_NITHN</name>
<feature type="region of interest" description="Disordered" evidence="1">
    <location>
        <begin position="30"/>
        <end position="59"/>
    </location>
</feature>
<evidence type="ECO:0000313" key="4">
    <source>
        <dbReference type="EMBL" id="ADE14727.1"/>
    </source>
</evidence>
<dbReference type="Pfam" id="PF13202">
    <property type="entry name" value="EF-hand_5"/>
    <property type="match status" value="2"/>
</dbReference>
<dbReference type="InterPro" id="IPR002048">
    <property type="entry name" value="EF_hand_dom"/>
</dbReference>